<gene>
    <name evidence="1" type="ORF">NDU88_001337</name>
</gene>
<accession>A0AAV7M520</accession>
<sequence length="68" mass="7510">MGVASRSDHAPLTLSLAAPLHASVARCWHLNERLLTYEEMLTEIDGTIQHYLEANDTPGSECPFFGKP</sequence>
<comment type="caution">
    <text evidence="1">The sequence shown here is derived from an EMBL/GenBank/DDBJ whole genome shotgun (WGS) entry which is preliminary data.</text>
</comment>
<name>A0AAV7M520_PLEWA</name>
<evidence type="ECO:0000313" key="2">
    <source>
        <dbReference type="Proteomes" id="UP001066276"/>
    </source>
</evidence>
<keyword evidence="2" id="KW-1185">Reference proteome</keyword>
<evidence type="ECO:0000313" key="1">
    <source>
        <dbReference type="EMBL" id="KAJ1096193.1"/>
    </source>
</evidence>
<protein>
    <submittedName>
        <fullName evidence="1">Uncharacterized protein</fullName>
    </submittedName>
</protein>
<proteinExistence type="predicted"/>
<organism evidence="1 2">
    <name type="scientific">Pleurodeles waltl</name>
    <name type="common">Iberian ribbed newt</name>
    <dbReference type="NCBI Taxonomy" id="8319"/>
    <lineage>
        <taxon>Eukaryota</taxon>
        <taxon>Metazoa</taxon>
        <taxon>Chordata</taxon>
        <taxon>Craniata</taxon>
        <taxon>Vertebrata</taxon>
        <taxon>Euteleostomi</taxon>
        <taxon>Amphibia</taxon>
        <taxon>Batrachia</taxon>
        <taxon>Caudata</taxon>
        <taxon>Salamandroidea</taxon>
        <taxon>Salamandridae</taxon>
        <taxon>Pleurodelinae</taxon>
        <taxon>Pleurodeles</taxon>
    </lineage>
</organism>
<dbReference type="Proteomes" id="UP001066276">
    <property type="component" value="Chromosome 10"/>
</dbReference>
<dbReference type="AlphaFoldDB" id="A0AAV7M520"/>
<reference evidence="1" key="1">
    <citation type="journal article" date="2022" name="bioRxiv">
        <title>Sequencing and chromosome-scale assembly of the giantPleurodeles waltlgenome.</title>
        <authorList>
            <person name="Brown T."/>
            <person name="Elewa A."/>
            <person name="Iarovenko S."/>
            <person name="Subramanian E."/>
            <person name="Araus A.J."/>
            <person name="Petzold A."/>
            <person name="Susuki M."/>
            <person name="Suzuki K.-i.T."/>
            <person name="Hayashi T."/>
            <person name="Toyoda A."/>
            <person name="Oliveira C."/>
            <person name="Osipova E."/>
            <person name="Leigh N.D."/>
            <person name="Simon A."/>
            <person name="Yun M.H."/>
        </authorList>
    </citation>
    <scope>NUCLEOTIDE SEQUENCE</scope>
    <source>
        <strain evidence="1">20211129_DDA</strain>
        <tissue evidence="1">Liver</tissue>
    </source>
</reference>
<dbReference type="EMBL" id="JANPWB010000014">
    <property type="protein sequence ID" value="KAJ1096193.1"/>
    <property type="molecule type" value="Genomic_DNA"/>
</dbReference>